<dbReference type="GO" id="GO:0016491">
    <property type="term" value="F:oxidoreductase activity"/>
    <property type="evidence" value="ECO:0007669"/>
    <property type="project" value="InterPro"/>
</dbReference>
<keyword evidence="4" id="KW-1185">Reference proteome</keyword>
<evidence type="ECO:0000313" key="4">
    <source>
        <dbReference type="Proteomes" id="UP000546031"/>
    </source>
</evidence>
<accession>A0A850HF37</accession>
<dbReference type="Pfam" id="PF00107">
    <property type="entry name" value="ADH_zinc_N"/>
    <property type="match status" value="1"/>
</dbReference>
<protein>
    <submittedName>
        <fullName evidence="3">NAD(P)-dependent alcohol dehydrogenase</fullName>
    </submittedName>
</protein>
<dbReference type="InterPro" id="IPR052711">
    <property type="entry name" value="Zinc_ADH-like"/>
</dbReference>
<dbReference type="InterPro" id="IPR011032">
    <property type="entry name" value="GroES-like_sf"/>
</dbReference>
<proteinExistence type="predicted"/>
<dbReference type="SMART" id="SM00829">
    <property type="entry name" value="PKS_ER"/>
    <property type="match status" value="1"/>
</dbReference>
<feature type="domain" description="Enoyl reductase (ER)" evidence="2">
    <location>
        <begin position="10"/>
        <end position="338"/>
    </location>
</feature>
<dbReference type="Gene3D" id="3.40.50.720">
    <property type="entry name" value="NAD(P)-binding Rossmann-like Domain"/>
    <property type="match status" value="1"/>
</dbReference>
<dbReference type="Gene3D" id="3.90.180.10">
    <property type="entry name" value="Medium-chain alcohol dehydrogenases, catalytic domain"/>
    <property type="match status" value="1"/>
</dbReference>
<evidence type="ECO:0000259" key="2">
    <source>
        <dbReference type="SMART" id="SM00829"/>
    </source>
</evidence>
<reference evidence="3 4" key="1">
    <citation type="submission" date="2020-06" db="EMBL/GenBank/DDBJ databases">
        <title>Altererythrobacter lutimaris sp. nov., a marine bacterium isolated from a tidal flat.</title>
        <authorList>
            <person name="Kim D."/>
            <person name="Yoo Y."/>
            <person name="Kim J.-J."/>
        </authorList>
    </citation>
    <scope>NUCLEOTIDE SEQUENCE [LARGE SCALE GENOMIC DNA]</scope>
    <source>
        <strain evidence="3 4">JGD-16</strain>
    </source>
</reference>
<dbReference type="SUPFAM" id="SSF51735">
    <property type="entry name" value="NAD(P)-binding Rossmann-fold domains"/>
    <property type="match status" value="1"/>
</dbReference>
<name>A0A850HF37_9SPHN</name>
<dbReference type="AlphaFoldDB" id="A0A850HF37"/>
<evidence type="ECO:0000313" key="3">
    <source>
        <dbReference type="EMBL" id="NVE95578.1"/>
    </source>
</evidence>
<sequence length="341" mass="35105">MKAWQIGPRSGIDGLQPGEMAEPEAGPGELKVRVIAAGLNYRDLMVLGGVYGTDLPETRVPLSDGVGVIEAVGEGVSGFAVGDRVVAPHFVTWLEPEGYNFGVFAQDLGVTADGWLRKKLTLPASAAIKLPDAISDETAATLAVVGGTVWHAMVAFGGAEPGKLVLAQGTGGVSMFTLQLAKAIGADFAITSSSDEKLAKARDMGADFTVNYREREDWAAALLEVTGGRGADVVVDTLGFPALGQTVAATGVNGRIGTLGALSGTPQDSATASQGEIIGKNILIKGIASGSRSMLAQAIDVLASNGIAMTIDKEFAFDDAVAAYRHLESGAHQGKILIRVS</sequence>
<dbReference type="CDD" id="cd08276">
    <property type="entry name" value="MDR7"/>
    <property type="match status" value="1"/>
</dbReference>
<comment type="caution">
    <text evidence="3">The sequence shown here is derived from an EMBL/GenBank/DDBJ whole genome shotgun (WGS) entry which is preliminary data.</text>
</comment>
<dbReference type="SUPFAM" id="SSF50129">
    <property type="entry name" value="GroES-like"/>
    <property type="match status" value="1"/>
</dbReference>
<dbReference type="InterPro" id="IPR013154">
    <property type="entry name" value="ADH-like_N"/>
</dbReference>
<feature type="region of interest" description="Disordered" evidence="1">
    <location>
        <begin position="1"/>
        <end position="24"/>
    </location>
</feature>
<dbReference type="PANTHER" id="PTHR45033:SF2">
    <property type="entry name" value="ZINC-TYPE ALCOHOL DEHYDROGENASE-LIKE PROTEIN C1773.06C"/>
    <property type="match status" value="1"/>
</dbReference>
<dbReference type="InterPro" id="IPR013149">
    <property type="entry name" value="ADH-like_C"/>
</dbReference>
<dbReference type="Proteomes" id="UP000546031">
    <property type="component" value="Unassembled WGS sequence"/>
</dbReference>
<evidence type="ECO:0000256" key="1">
    <source>
        <dbReference type="SAM" id="MobiDB-lite"/>
    </source>
</evidence>
<organism evidence="3 4">
    <name type="scientific">Altererythrobacter lutimaris</name>
    <dbReference type="NCBI Taxonomy" id="2743979"/>
    <lineage>
        <taxon>Bacteria</taxon>
        <taxon>Pseudomonadati</taxon>
        <taxon>Pseudomonadota</taxon>
        <taxon>Alphaproteobacteria</taxon>
        <taxon>Sphingomonadales</taxon>
        <taxon>Erythrobacteraceae</taxon>
        <taxon>Altererythrobacter</taxon>
    </lineage>
</organism>
<dbReference type="InterPro" id="IPR036291">
    <property type="entry name" value="NAD(P)-bd_dom_sf"/>
</dbReference>
<dbReference type="RefSeq" id="WP_176273783.1">
    <property type="nucleotide sequence ID" value="NZ_JABWTA010000001.1"/>
</dbReference>
<dbReference type="Pfam" id="PF08240">
    <property type="entry name" value="ADH_N"/>
    <property type="match status" value="1"/>
</dbReference>
<dbReference type="PANTHER" id="PTHR45033">
    <property type="match status" value="1"/>
</dbReference>
<dbReference type="InterPro" id="IPR020843">
    <property type="entry name" value="ER"/>
</dbReference>
<gene>
    <name evidence="3" type="ORF">HUO12_11770</name>
</gene>
<dbReference type="EMBL" id="JABWTA010000001">
    <property type="protein sequence ID" value="NVE95578.1"/>
    <property type="molecule type" value="Genomic_DNA"/>
</dbReference>